<dbReference type="Pfam" id="PF04404">
    <property type="entry name" value="ERF"/>
    <property type="match status" value="1"/>
</dbReference>
<dbReference type="InterPro" id="IPR007499">
    <property type="entry name" value="ERF_bacteria_virus"/>
</dbReference>
<name>A0A0P0HRF9_9CAUD</name>
<organism evidence="2 3">
    <name type="scientific">Lactobacillus phage CL1</name>
    <dbReference type="NCBI Taxonomy" id="1739607"/>
    <lineage>
        <taxon>Viruses</taxon>
        <taxon>Duplodnaviria</taxon>
        <taxon>Heunggongvirae</taxon>
        <taxon>Uroviricota</taxon>
        <taxon>Caudoviricetes</taxon>
        <taxon>Colunavirus</taxon>
        <taxon>Colunavirus CL1</taxon>
    </lineage>
</organism>
<protein>
    <recommendedName>
        <fullName evidence="4">Erf family protein</fullName>
    </recommendedName>
</protein>
<evidence type="ECO:0000313" key="2">
    <source>
        <dbReference type="EMBL" id="ALJ97740.1"/>
    </source>
</evidence>
<dbReference type="OrthoDB" id="7429at10239"/>
<dbReference type="GeneID" id="26633170"/>
<dbReference type="KEGG" id="vg:26633170"/>
<evidence type="ECO:0008006" key="4">
    <source>
        <dbReference type="Google" id="ProtNLM"/>
    </source>
</evidence>
<sequence>MVEKKDDVATEKLSLVDRILIAQKAVGVIKKDGENKFQHYNFQSEGAIKDAVKPALIKAGLVVKFSYEIVNQYDRTTGKGGNNHFVDLMGTFTVTDGHDEMTFTIPGSGQDTGEKAMVKASTSAQKYFYKQMFNITDTEDSDPDANDSSASNGPITRNKQSIRPSAILDHATVKAIKDMMVQQFKALPATNKKGEPKPKTVNELAEIWIGLANAKFGSKATSVETLTPKAAAGVKNLLEAELRKLAGGERE</sequence>
<evidence type="ECO:0000256" key="1">
    <source>
        <dbReference type="SAM" id="MobiDB-lite"/>
    </source>
</evidence>
<dbReference type="Proteomes" id="UP000201898">
    <property type="component" value="Segment"/>
</dbReference>
<gene>
    <name evidence="2" type="ORF">CL1_30</name>
</gene>
<dbReference type="EMBL" id="KR905066">
    <property type="protein sequence ID" value="ALJ97740.1"/>
    <property type="molecule type" value="Genomic_DNA"/>
</dbReference>
<feature type="compositionally biased region" description="Polar residues" evidence="1">
    <location>
        <begin position="153"/>
        <end position="163"/>
    </location>
</feature>
<reference evidence="2 3" key="1">
    <citation type="journal article" date="2016" name="Appl. Environ. Microbiol.">
        <title>Genomic Diversity of Phages Infecting Probiotic Strains of Lactobacillus paracasei.</title>
        <authorList>
            <person name="Mercanti D.J."/>
            <person name="Rousseau G.M."/>
            <person name="Capra M.L."/>
            <person name="Quiberoni A."/>
            <person name="Tremblay D.M."/>
            <person name="Labrie S.J."/>
            <person name="Moineau S."/>
        </authorList>
    </citation>
    <scope>NUCLEOTIDE SEQUENCE [LARGE SCALE GENOMIC DNA]</scope>
</reference>
<accession>A0A0P0HRF9</accession>
<keyword evidence="3" id="KW-1185">Reference proteome</keyword>
<dbReference type="RefSeq" id="YP_009206686.1">
    <property type="nucleotide sequence ID" value="NC_028888.1"/>
</dbReference>
<proteinExistence type="predicted"/>
<evidence type="ECO:0000313" key="3">
    <source>
        <dbReference type="Proteomes" id="UP000201898"/>
    </source>
</evidence>
<feature type="region of interest" description="Disordered" evidence="1">
    <location>
        <begin position="138"/>
        <end position="163"/>
    </location>
</feature>